<dbReference type="Proteomes" id="UP000499080">
    <property type="component" value="Unassembled WGS sequence"/>
</dbReference>
<evidence type="ECO:0000313" key="1">
    <source>
        <dbReference type="EMBL" id="GBN87448.1"/>
    </source>
</evidence>
<reference evidence="1 2" key="1">
    <citation type="journal article" date="2019" name="Sci. Rep.">
        <title>Orb-weaving spider Araneus ventricosus genome elucidates the spidroin gene catalogue.</title>
        <authorList>
            <person name="Kono N."/>
            <person name="Nakamura H."/>
            <person name="Ohtoshi R."/>
            <person name="Moran D.A.P."/>
            <person name="Shinohara A."/>
            <person name="Yoshida Y."/>
            <person name="Fujiwara M."/>
            <person name="Mori M."/>
            <person name="Tomita M."/>
            <person name="Arakawa K."/>
        </authorList>
    </citation>
    <scope>NUCLEOTIDE SEQUENCE [LARGE SCALE GENOMIC DNA]</scope>
</reference>
<name>A0A4Y2SGS5_ARAVE</name>
<evidence type="ECO:0000313" key="2">
    <source>
        <dbReference type="Proteomes" id="UP000499080"/>
    </source>
</evidence>
<comment type="caution">
    <text evidence="1">The sequence shown here is derived from an EMBL/GenBank/DDBJ whole genome shotgun (WGS) entry which is preliminary data.</text>
</comment>
<accession>A0A4Y2SGS5</accession>
<proteinExistence type="predicted"/>
<sequence length="108" mass="12240">MSLGAEYSTATSTHAIYAMGFTFHDLDNTCCAVETDEWVEYYNRDHQCIHFMVWLSTFRSDAPAPVEWSDGIWEEAEYSLSHSTACHYAMVSHSRSEYPAPSGWSDGV</sequence>
<dbReference type="AlphaFoldDB" id="A0A4Y2SGS5"/>
<keyword evidence="2" id="KW-1185">Reference proteome</keyword>
<organism evidence="1 2">
    <name type="scientific">Araneus ventricosus</name>
    <name type="common">Orbweaver spider</name>
    <name type="synonym">Epeira ventricosa</name>
    <dbReference type="NCBI Taxonomy" id="182803"/>
    <lineage>
        <taxon>Eukaryota</taxon>
        <taxon>Metazoa</taxon>
        <taxon>Ecdysozoa</taxon>
        <taxon>Arthropoda</taxon>
        <taxon>Chelicerata</taxon>
        <taxon>Arachnida</taxon>
        <taxon>Araneae</taxon>
        <taxon>Araneomorphae</taxon>
        <taxon>Entelegynae</taxon>
        <taxon>Araneoidea</taxon>
        <taxon>Araneidae</taxon>
        <taxon>Araneus</taxon>
    </lineage>
</organism>
<protein>
    <submittedName>
        <fullName evidence="1">Uncharacterized protein</fullName>
    </submittedName>
</protein>
<dbReference type="EMBL" id="BGPR01021806">
    <property type="protein sequence ID" value="GBN87448.1"/>
    <property type="molecule type" value="Genomic_DNA"/>
</dbReference>
<gene>
    <name evidence="1" type="ORF">AVEN_253271_1</name>
</gene>